<dbReference type="InterPro" id="IPR050463">
    <property type="entry name" value="Gfo/Idh/MocA_oxidrdct_glycsds"/>
</dbReference>
<proteinExistence type="predicted"/>
<dbReference type="SUPFAM" id="SSF51735">
    <property type="entry name" value="NAD(P)-binding Rossmann-fold domains"/>
    <property type="match status" value="1"/>
</dbReference>
<feature type="domain" description="GFO/IDH/MocA-like oxidoreductase" evidence="3">
    <location>
        <begin position="129"/>
        <end position="269"/>
    </location>
</feature>
<dbReference type="InterPro" id="IPR000683">
    <property type="entry name" value="Gfo/Idh/MocA-like_OxRdtase_N"/>
</dbReference>
<dbReference type="Gene3D" id="3.40.50.720">
    <property type="entry name" value="NAD(P)-binding Rossmann-like Domain"/>
    <property type="match status" value="1"/>
</dbReference>
<dbReference type="Pfam" id="PF22725">
    <property type="entry name" value="GFO_IDH_MocA_C3"/>
    <property type="match status" value="1"/>
</dbReference>
<evidence type="ECO:0000313" key="4">
    <source>
        <dbReference type="EMBL" id="PMR69427.1"/>
    </source>
</evidence>
<evidence type="ECO:0000313" key="5">
    <source>
        <dbReference type="Proteomes" id="UP000235346"/>
    </source>
</evidence>
<accession>A0A2N7TML0</accession>
<dbReference type="OrthoDB" id="9774191at2"/>
<keyword evidence="1" id="KW-0560">Oxidoreductase</keyword>
<protein>
    <submittedName>
        <fullName evidence="4">Oxidoreductase</fullName>
    </submittedName>
</protein>
<dbReference type="Proteomes" id="UP000235346">
    <property type="component" value="Unassembled WGS sequence"/>
</dbReference>
<dbReference type="SUPFAM" id="SSF55347">
    <property type="entry name" value="Glyceraldehyde-3-phosphate dehydrogenase-like, C-terminal domain"/>
    <property type="match status" value="1"/>
</dbReference>
<organism evidence="4 5">
    <name type="scientific">Halomonas heilongjiangensis</name>
    <dbReference type="NCBI Taxonomy" id="1387883"/>
    <lineage>
        <taxon>Bacteria</taxon>
        <taxon>Pseudomonadati</taxon>
        <taxon>Pseudomonadota</taxon>
        <taxon>Gammaproteobacteria</taxon>
        <taxon>Oceanospirillales</taxon>
        <taxon>Halomonadaceae</taxon>
        <taxon>Halomonas</taxon>
    </lineage>
</organism>
<evidence type="ECO:0000256" key="1">
    <source>
        <dbReference type="ARBA" id="ARBA00023002"/>
    </source>
</evidence>
<dbReference type="InterPro" id="IPR055170">
    <property type="entry name" value="GFO_IDH_MocA-like_dom"/>
</dbReference>
<feature type="domain" description="Gfo/Idh/MocA-like oxidoreductase N-terminal" evidence="2">
    <location>
        <begin position="2"/>
        <end position="119"/>
    </location>
</feature>
<evidence type="ECO:0000259" key="3">
    <source>
        <dbReference type="Pfam" id="PF22725"/>
    </source>
</evidence>
<dbReference type="Pfam" id="PF01408">
    <property type="entry name" value="GFO_IDH_MocA"/>
    <property type="match status" value="1"/>
</dbReference>
<dbReference type="GO" id="GO:0016491">
    <property type="term" value="F:oxidoreductase activity"/>
    <property type="evidence" value="ECO:0007669"/>
    <property type="project" value="UniProtKB-KW"/>
</dbReference>
<dbReference type="InterPro" id="IPR036291">
    <property type="entry name" value="NAD(P)-bd_dom_sf"/>
</dbReference>
<dbReference type="PANTHER" id="PTHR43818">
    <property type="entry name" value="BCDNA.GH03377"/>
    <property type="match status" value="1"/>
</dbReference>
<dbReference type="AlphaFoldDB" id="A0A2N7TML0"/>
<gene>
    <name evidence="4" type="ORF">C1H66_10530</name>
</gene>
<name>A0A2N7TML0_9GAMM</name>
<dbReference type="RefSeq" id="WP_102627844.1">
    <property type="nucleotide sequence ID" value="NZ_PDOH01000028.1"/>
</dbReference>
<dbReference type="PANTHER" id="PTHR43818:SF11">
    <property type="entry name" value="BCDNA.GH03377"/>
    <property type="match status" value="1"/>
</dbReference>
<dbReference type="Gene3D" id="3.30.360.10">
    <property type="entry name" value="Dihydrodipicolinate Reductase, domain 2"/>
    <property type="match status" value="1"/>
</dbReference>
<dbReference type="EMBL" id="PNRE01000047">
    <property type="protein sequence ID" value="PMR69427.1"/>
    <property type="molecule type" value="Genomic_DNA"/>
</dbReference>
<sequence>MIRLAIIGAGSMAGEHARHFAALEGVEVVAVCDLDADRARAFAEEHGIAEAYSDLAAMLARDDIQAVSNVTPDGVHKATSLAAIAAGKHILCEKPLATNEADAREMAEAAREAGVINMINLSYRDAPAIQHARELIASGAIGRVMHVDASYLQSWLVSTAWGQWDRDSQWLWRLSEGHGSKGVLGDVGVHILDFASFPVGDIAAVNCRLKCFDKAPGNRIGDYVLDANDSALMRVEFAGGALGTIQATRWATGHLNSLKLSVYGDEGAVSVVLDDARDRVLTCFGDDVHEARWTSVEAPPTPNIYRRFVDGIVSGVNDQPDFARGAELQAVLDACFRADALDRSVALRAASDTARHPA</sequence>
<reference evidence="4 5" key="1">
    <citation type="submission" date="2018-01" db="EMBL/GenBank/DDBJ databases">
        <title>Halomonas endophytica sp. nov., isolated from storage liquid in the stems of Populus euphratica.</title>
        <authorList>
            <person name="Chen C."/>
        </authorList>
    </citation>
    <scope>NUCLEOTIDE SEQUENCE [LARGE SCALE GENOMIC DNA]</scope>
    <source>
        <strain evidence="4 5">DSM 26881</strain>
    </source>
</reference>
<keyword evidence="5" id="KW-1185">Reference proteome</keyword>
<dbReference type="GO" id="GO:0000166">
    <property type="term" value="F:nucleotide binding"/>
    <property type="evidence" value="ECO:0007669"/>
    <property type="project" value="InterPro"/>
</dbReference>
<evidence type="ECO:0000259" key="2">
    <source>
        <dbReference type="Pfam" id="PF01408"/>
    </source>
</evidence>
<comment type="caution">
    <text evidence="4">The sequence shown here is derived from an EMBL/GenBank/DDBJ whole genome shotgun (WGS) entry which is preliminary data.</text>
</comment>